<dbReference type="EMBL" id="AOGE01000073">
    <property type="protein sequence ID" value="ELT46847.1"/>
    <property type="molecule type" value="Genomic_DNA"/>
</dbReference>
<name>M5JKE6_9HYPH</name>
<sequence>MSLTPKQEAESPGRGRPTAYEQELAETIIARLAAGESLRAICKDEGMPAESTVRLWATENRNGFSAQYTRAREAQMDALAEDILEIADAEDEDVNRARLRVDTRKWLMSKIAPKRFGDRKSHEVTGPKGGPLQTISLDRLKGMTDEELEVLERALVQIGVVDGDPSGEGEPEE</sequence>
<accession>M5JKE6</accession>
<feature type="region of interest" description="Disordered" evidence="1">
    <location>
        <begin position="1"/>
        <end position="20"/>
    </location>
</feature>
<proteinExistence type="predicted"/>
<dbReference type="InterPro" id="IPR048683">
    <property type="entry name" value="Sf6_terminase"/>
</dbReference>
<evidence type="ECO:0000313" key="3">
    <source>
        <dbReference type="Proteomes" id="UP000011971"/>
    </source>
</evidence>
<protein>
    <submittedName>
        <fullName evidence="2">Terminase small subunit</fullName>
    </submittedName>
</protein>
<evidence type="ECO:0000256" key="1">
    <source>
        <dbReference type="SAM" id="MobiDB-lite"/>
    </source>
</evidence>
<dbReference type="Proteomes" id="UP000011971">
    <property type="component" value="Unassembled WGS sequence"/>
</dbReference>
<gene>
    <name evidence="2" type="ORF">D584_22711</name>
</gene>
<dbReference type="AlphaFoldDB" id="M5JKE6"/>
<dbReference type="Gene3D" id="1.10.10.60">
    <property type="entry name" value="Homeodomain-like"/>
    <property type="match status" value="1"/>
</dbReference>
<reference evidence="2 3" key="1">
    <citation type="journal article" date="2013" name="Gut Pathog.">
        <title>Draft genome of Ochrobactrum intermedium strain M86 isolated from non-ulcer dyspeptic individual from India.</title>
        <authorList>
            <person name="Kulkarni G."/>
            <person name="Dhotre D."/>
            <person name="Dharne M."/>
            <person name="Shetty S."/>
            <person name="Chowdhury S."/>
            <person name="Misra V."/>
            <person name="Misra S."/>
            <person name="Patole M."/>
            <person name="Shouche Y."/>
        </authorList>
    </citation>
    <scope>NUCLEOTIDE SEQUENCE [LARGE SCALE GENOMIC DNA]</scope>
    <source>
        <strain evidence="2 3">M86</strain>
    </source>
</reference>
<dbReference type="Pfam" id="PF20901">
    <property type="entry name" value="Sf6_terminase"/>
    <property type="match status" value="1"/>
</dbReference>
<dbReference type="PATRIC" id="fig|1234597.4.peg.4677"/>
<organism evidence="2 3">
    <name type="scientific">Brucella intermedia M86</name>
    <dbReference type="NCBI Taxonomy" id="1234597"/>
    <lineage>
        <taxon>Bacteria</taxon>
        <taxon>Pseudomonadati</taxon>
        <taxon>Pseudomonadota</taxon>
        <taxon>Alphaproteobacteria</taxon>
        <taxon>Hyphomicrobiales</taxon>
        <taxon>Brucellaceae</taxon>
        <taxon>Brucella/Ochrobactrum group</taxon>
        <taxon>Brucella</taxon>
    </lineage>
</organism>
<comment type="caution">
    <text evidence="2">The sequence shown here is derived from an EMBL/GenBank/DDBJ whole genome shotgun (WGS) entry which is preliminary data.</text>
</comment>
<evidence type="ECO:0000313" key="2">
    <source>
        <dbReference type="EMBL" id="ELT46847.1"/>
    </source>
</evidence>
<dbReference type="RefSeq" id="WP_006473025.1">
    <property type="nucleotide sequence ID" value="NZ_AOGE01000073.1"/>
</dbReference>